<sequence>MESVIDKLSEIETAASRIMESAVEETRRQDNAAEERTSTYDNDTDAQAARTLEAAKRTLQEQADQELEHLKTSTERSLRHMDAYYKEHKDALCDKIYHKIIRM</sequence>
<organism evidence="2 3">
    <name type="scientific">Blautia faecicola</name>
    <dbReference type="NCBI Taxonomy" id="2509240"/>
    <lineage>
        <taxon>Bacteria</taxon>
        <taxon>Bacillati</taxon>
        <taxon>Bacillota</taxon>
        <taxon>Clostridia</taxon>
        <taxon>Lachnospirales</taxon>
        <taxon>Lachnospiraceae</taxon>
        <taxon>Blautia</taxon>
    </lineage>
</organism>
<evidence type="ECO:0000313" key="2">
    <source>
        <dbReference type="EMBL" id="RXS76430.1"/>
    </source>
</evidence>
<feature type="compositionally biased region" description="Basic and acidic residues" evidence="1">
    <location>
        <begin position="24"/>
        <end position="38"/>
    </location>
</feature>
<evidence type="ECO:0000256" key="1">
    <source>
        <dbReference type="SAM" id="MobiDB-lite"/>
    </source>
</evidence>
<dbReference type="RefSeq" id="WP_129259096.1">
    <property type="nucleotide sequence ID" value="NZ_JBGKFY010000003.1"/>
</dbReference>
<dbReference type="OrthoDB" id="1910836at2"/>
<feature type="region of interest" description="Disordered" evidence="1">
    <location>
        <begin position="19"/>
        <end position="44"/>
    </location>
</feature>
<keyword evidence="3" id="KW-1185">Reference proteome</keyword>
<dbReference type="Proteomes" id="UP000290106">
    <property type="component" value="Unassembled WGS sequence"/>
</dbReference>
<comment type="caution">
    <text evidence="2">The sequence shown here is derived from an EMBL/GenBank/DDBJ whole genome shotgun (WGS) entry which is preliminary data.</text>
</comment>
<proteinExistence type="predicted"/>
<gene>
    <name evidence="2" type="ORF">ETP43_15290</name>
</gene>
<dbReference type="AlphaFoldDB" id="A0A4Q1RKW1"/>
<accession>A0A4Q1RKW1</accession>
<evidence type="ECO:0008006" key="4">
    <source>
        <dbReference type="Google" id="ProtNLM"/>
    </source>
</evidence>
<dbReference type="EMBL" id="SDKC01000001">
    <property type="protein sequence ID" value="RXS76430.1"/>
    <property type="molecule type" value="Genomic_DNA"/>
</dbReference>
<evidence type="ECO:0000313" key="3">
    <source>
        <dbReference type="Proteomes" id="UP000290106"/>
    </source>
</evidence>
<protein>
    <recommendedName>
        <fullName evidence="4">ATPase</fullName>
    </recommendedName>
</protein>
<name>A0A4Q1RKW1_9FIRM</name>
<reference evidence="2 3" key="1">
    <citation type="submission" date="2019-01" db="EMBL/GenBank/DDBJ databases">
        <title>Blautia sp. nov. KGMB01111 isolated human feces.</title>
        <authorList>
            <person name="Park J.-E."/>
            <person name="Kim J.-S."/>
            <person name="Park S.-H."/>
        </authorList>
    </citation>
    <scope>NUCLEOTIDE SEQUENCE [LARGE SCALE GENOMIC DNA]</scope>
    <source>
        <strain evidence="2 3">KGMB01111</strain>
    </source>
</reference>